<dbReference type="AlphaFoldDB" id="A0AAN6UQA4"/>
<feature type="compositionally biased region" description="Polar residues" evidence="1">
    <location>
        <begin position="223"/>
        <end position="237"/>
    </location>
</feature>
<feature type="region of interest" description="Disordered" evidence="1">
    <location>
        <begin position="1"/>
        <end position="34"/>
    </location>
</feature>
<dbReference type="Proteomes" id="UP001304895">
    <property type="component" value="Unassembled WGS sequence"/>
</dbReference>
<reference evidence="2" key="2">
    <citation type="submission" date="2023-05" db="EMBL/GenBank/DDBJ databases">
        <authorList>
            <consortium name="Lawrence Berkeley National Laboratory"/>
            <person name="Steindorff A."/>
            <person name="Hensen N."/>
            <person name="Bonometti L."/>
            <person name="Westerberg I."/>
            <person name="Brannstrom I.O."/>
            <person name="Guillou S."/>
            <person name="Cros-Aarteil S."/>
            <person name="Calhoun S."/>
            <person name="Haridas S."/>
            <person name="Kuo A."/>
            <person name="Mondo S."/>
            <person name="Pangilinan J."/>
            <person name="Riley R."/>
            <person name="Labutti K."/>
            <person name="Andreopoulos B."/>
            <person name="Lipzen A."/>
            <person name="Chen C."/>
            <person name="Yanf M."/>
            <person name="Daum C."/>
            <person name="Ng V."/>
            <person name="Clum A."/>
            <person name="Ohm R."/>
            <person name="Martin F."/>
            <person name="Silar P."/>
            <person name="Natvig D."/>
            <person name="Lalanne C."/>
            <person name="Gautier V."/>
            <person name="Ament-Velasquez S.L."/>
            <person name="Kruys A."/>
            <person name="Hutchinson M.I."/>
            <person name="Powell A.J."/>
            <person name="Barry K."/>
            <person name="Miller A.N."/>
            <person name="Grigoriev I.V."/>
            <person name="Debuchy R."/>
            <person name="Gladieux P."/>
            <person name="Thoren M.H."/>
            <person name="Johannesson H."/>
        </authorList>
    </citation>
    <scope>NUCLEOTIDE SEQUENCE</scope>
    <source>
        <strain evidence="2">CBS 123565</strain>
    </source>
</reference>
<proteinExistence type="predicted"/>
<keyword evidence="3" id="KW-1185">Reference proteome</keyword>
<protein>
    <submittedName>
        <fullName evidence="2">Uncharacterized protein</fullName>
    </submittedName>
</protein>
<evidence type="ECO:0000313" key="3">
    <source>
        <dbReference type="Proteomes" id="UP001304895"/>
    </source>
</evidence>
<name>A0AAN6UQA4_9PEZI</name>
<accession>A0AAN6UQA4</accession>
<evidence type="ECO:0000256" key="1">
    <source>
        <dbReference type="SAM" id="MobiDB-lite"/>
    </source>
</evidence>
<comment type="caution">
    <text evidence="2">The sequence shown here is derived from an EMBL/GenBank/DDBJ whole genome shotgun (WGS) entry which is preliminary data.</text>
</comment>
<feature type="region of interest" description="Disordered" evidence="1">
    <location>
        <begin position="213"/>
        <end position="237"/>
    </location>
</feature>
<organism evidence="2 3">
    <name type="scientific">Trichocladium antarcticum</name>
    <dbReference type="NCBI Taxonomy" id="1450529"/>
    <lineage>
        <taxon>Eukaryota</taxon>
        <taxon>Fungi</taxon>
        <taxon>Dikarya</taxon>
        <taxon>Ascomycota</taxon>
        <taxon>Pezizomycotina</taxon>
        <taxon>Sordariomycetes</taxon>
        <taxon>Sordariomycetidae</taxon>
        <taxon>Sordariales</taxon>
        <taxon>Chaetomiaceae</taxon>
        <taxon>Trichocladium</taxon>
    </lineage>
</organism>
<dbReference type="PANTHER" id="PTHR41390">
    <property type="entry name" value="CHROMOSOME 7, WHOLE GENOME SHOTGUN SEQUENCE"/>
    <property type="match status" value="1"/>
</dbReference>
<gene>
    <name evidence="2" type="ORF">BT67DRAFT_99193</name>
</gene>
<dbReference type="PANTHER" id="PTHR41390:SF1">
    <property type="entry name" value="NADH-UBIQUINONE OXIDOREDUCTASE 213 KDA SUBUNIT"/>
    <property type="match status" value="1"/>
</dbReference>
<sequence length="237" mass="25403">MTRHEPDQESQSRTPVSAPSREGTRPRKNQSLPPEVMEVLLPSLKVGGIAGVCGLFTGAAAGIIRSAPPVLFSAISGVQWFALSSSYYATRLVALKRFEQGGEATPTDRLKASTIAGGVAGTVGGVMRGPRNILPGAIVISLFGAGGQALVNWRAERAARNPPKSSDVGFWERWSPLTQLSDQDYEKILEERLLRAEADIAIVDDHIKELLEADKQSKKESQTNEGAPQIGSNISTK</sequence>
<reference evidence="2" key="1">
    <citation type="journal article" date="2023" name="Mol. Phylogenet. Evol.">
        <title>Genome-scale phylogeny and comparative genomics of the fungal order Sordariales.</title>
        <authorList>
            <person name="Hensen N."/>
            <person name="Bonometti L."/>
            <person name="Westerberg I."/>
            <person name="Brannstrom I.O."/>
            <person name="Guillou S."/>
            <person name="Cros-Aarteil S."/>
            <person name="Calhoun S."/>
            <person name="Haridas S."/>
            <person name="Kuo A."/>
            <person name="Mondo S."/>
            <person name="Pangilinan J."/>
            <person name="Riley R."/>
            <person name="LaButti K."/>
            <person name="Andreopoulos B."/>
            <person name="Lipzen A."/>
            <person name="Chen C."/>
            <person name="Yan M."/>
            <person name="Daum C."/>
            <person name="Ng V."/>
            <person name="Clum A."/>
            <person name="Steindorff A."/>
            <person name="Ohm R.A."/>
            <person name="Martin F."/>
            <person name="Silar P."/>
            <person name="Natvig D.O."/>
            <person name="Lalanne C."/>
            <person name="Gautier V."/>
            <person name="Ament-Velasquez S.L."/>
            <person name="Kruys A."/>
            <person name="Hutchinson M.I."/>
            <person name="Powell A.J."/>
            <person name="Barry K."/>
            <person name="Miller A.N."/>
            <person name="Grigoriev I.V."/>
            <person name="Debuchy R."/>
            <person name="Gladieux P."/>
            <person name="Hiltunen Thoren M."/>
            <person name="Johannesson H."/>
        </authorList>
    </citation>
    <scope>NUCLEOTIDE SEQUENCE</scope>
    <source>
        <strain evidence="2">CBS 123565</strain>
    </source>
</reference>
<dbReference type="EMBL" id="MU853402">
    <property type="protein sequence ID" value="KAK4137232.1"/>
    <property type="molecule type" value="Genomic_DNA"/>
</dbReference>
<evidence type="ECO:0000313" key="2">
    <source>
        <dbReference type="EMBL" id="KAK4137232.1"/>
    </source>
</evidence>
<feature type="compositionally biased region" description="Basic and acidic residues" evidence="1">
    <location>
        <begin position="213"/>
        <end position="222"/>
    </location>
</feature>